<dbReference type="SUPFAM" id="SSF50998">
    <property type="entry name" value="Quinoprotein alcohol dehydrogenase-like"/>
    <property type="match status" value="1"/>
</dbReference>
<keyword evidence="3" id="KW-0694">RNA-binding</keyword>
<dbReference type="Pfam" id="PF00076">
    <property type="entry name" value="RRM_1"/>
    <property type="match status" value="2"/>
</dbReference>
<evidence type="ECO:0000256" key="2">
    <source>
        <dbReference type="ARBA" id="ARBA00023242"/>
    </source>
</evidence>
<dbReference type="PANTHER" id="PTHR48033:SF10">
    <property type="entry name" value="RNA-BINDING PROTEIN SQUID"/>
    <property type="match status" value="1"/>
</dbReference>
<comment type="subcellular location">
    <subcellularLocation>
        <location evidence="1">Nucleus</location>
    </subcellularLocation>
</comment>
<evidence type="ECO:0000313" key="6">
    <source>
        <dbReference type="Proteomes" id="UP000663852"/>
    </source>
</evidence>
<evidence type="ECO:0000313" key="5">
    <source>
        <dbReference type="EMBL" id="CAF0731070.1"/>
    </source>
</evidence>
<dbReference type="OrthoDB" id="2196320at2759"/>
<dbReference type="SMART" id="SM00360">
    <property type="entry name" value="RRM"/>
    <property type="match status" value="2"/>
</dbReference>
<dbReference type="AlphaFoldDB" id="A0A813MWJ8"/>
<accession>A0A813MWJ8</accession>
<comment type="caution">
    <text evidence="5">The sequence shown here is derived from an EMBL/GenBank/DDBJ whole genome shotgun (WGS) entry which is preliminary data.</text>
</comment>
<protein>
    <recommendedName>
        <fullName evidence="4">RRM domain-containing protein</fullName>
    </recommendedName>
</protein>
<dbReference type="SUPFAM" id="SSF54928">
    <property type="entry name" value="RNA-binding domain, RBD"/>
    <property type="match status" value="1"/>
</dbReference>
<dbReference type="PROSITE" id="PS50102">
    <property type="entry name" value="RRM"/>
    <property type="match status" value="2"/>
</dbReference>
<reference evidence="5" key="1">
    <citation type="submission" date="2021-02" db="EMBL/GenBank/DDBJ databases">
        <authorList>
            <person name="Nowell W R."/>
        </authorList>
    </citation>
    <scope>NUCLEOTIDE SEQUENCE</scope>
</reference>
<sequence>MSESKSTLDIQRNIYEQLYSQHQATRREHQDSLIKPLQDLNEEVQHCLAADKGTYAKAKEEYHQDFNIFKRAFTSDASEREAKSVTPVKEIYHERKDLAGKVLELLKETTQEANPIESRTYWNGSIAVVYNPITGRAEWKQNWHGGIHGVFNPSTGTVEWQQAFHTGVFGVFNPKSNMVEWKRNFNGGVHGVYNPSTQEIEWKSAFHSGVGGVYNPLTHQVEWKTAFNGGVVGYFDHQTQRVEWIDQWHHGIALILWDPTSKTYLTTASCVCIGVIMSVINHNKKLLFSNLSYKTTEQTLTNYFLTYGSIEDLVLYKDDQDQSLRKGFLIYQDTDSVNKIMSKRPHYIDDRQIHLQRPIPNQYRTNLPEQLGLNLTVNEIFISRLCSGEQREMLMGYFEKFGKIIDCRVFNSHSKNSNQAGYAFLRFQDYDSVDRIILSRPHVIHSRFYNIRKCIPREYNFIISSTKPISQNKPAWRHFAFGLINTKTQEITYPSLPSVQHERRQSPANDFTLVDPPPSTAALTVSVDRTELKKSATNDFELITNHSLSSSSISIVNSDDDFTPLASPLYSTAIAYSPSIFDHEDRKNYELV</sequence>
<evidence type="ECO:0000256" key="3">
    <source>
        <dbReference type="PROSITE-ProRule" id="PRU00176"/>
    </source>
</evidence>
<dbReference type="Gene3D" id="3.30.70.330">
    <property type="match status" value="2"/>
</dbReference>
<dbReference type="EMBL" id="CAJNOJ010000002">
    <property type="protein sequence ID" value="CAF0731070.1"/>
    <property type="molecule type" value="Genomic_DNA"/>
</dbReference>
<keyword evidence="2" id="KW-0539">Nucleus</keyword>
<dbReference type="GO" id="GO:0000785">
    <property type="term" value="C:chromatin"/>
    <property type="evidence" value="ECO:0007669"/>
    <property type="project" value="TreeGrafter"/>
</dbReference>
<dbReference type="GO" id="GO:0005654">
    <property type="term" value="C:nucleoplasm"/>
    <property type="evidence" value="ECO:0007669"/>
    <property type="project" value="TreeGrafter"/>
</dbReference>
<evidence type="ECO:0000259" key="4">
    <source>
        <dbReference type="PROSITE" id="PS50102"/>
    </source>
</evidence>
<dbReference type="InterPro" id="IPR000504">
    <property type="entry name" value="RRM_dom"/>
</dbReference>
<dbReference type="InterPro" id="IPR035979">
    <property type="entry name" value="RBD_domain_sf"/>
</dbReference>
<evidence type="ECO:0000256" key="1">
    <source>
        <dbReference type="ARBA" id="ARBA00004123"/>
    </source>
</evidence>
<dbReference type="InterPro" id="IPR012677">
    <property type="entry name" value="Nucleotide-bd_a/b_plait_sf"/>
</dbReference>
<dbReference type="GO" id="GO:0010468">
    <property type="term" value="P:regulation of gene expression"/>
    <property type="evidence" value="ECO:0007669"/>
    <property type="project" value="TreeGrafter"/>
</dbReference>
<feature type="domain" description="RRM" evidence="4">
    <location>
        <begin position="378"/>
        <end position="456"/>
    </location>
</feature>
<feature type="domain" description="RRM" evidence="4">
    <location>
        <begin position="284"/>
        <end position="366"/>
    </location>
</feature>
<proteinExistence type="predicted"/>
<dbReference type="GO" id="GO:0003723">
    <property type="term" value="F:RNA binding"/>
    <property type="evidence" value="ECO:0007669"/>
    <property type="project" value="UniProtKB-UniRule"/>
</dbReference>
<name>A0A813MWJ8_ADIRI</name>
<dbReference type="PANTHER" id="PTHR48033">
    <property type="entry name" value="RNA-BINDING (RRM/RBD/RNP MOTIFS) FAMILY PROTEIN"/>
    <property type="match status" value="1"/>
</dbReference>
<organism evidence="5 6">
    <name type="scientific">Adineta ricciae</name>
    <name type="common">Rotifer</name>
    <dbReference type="NCBI Taxonomy" id="249248"/>
    <lineage>
        <taxon>Eukaryota</taxon>
        <taxon>Metazoa</taxon>
        <taxon>Spiralia</taxon>
        <taxon>Gnathifera</taxon>
        <taxon>Rotifera</taxon>
        <taxon>Eurotatoria</taxon>
        <taxon>Bdelloidea</taxon>
        <taxon>Adinetida</taxon>
        <taxon>Adinetidae</taxon>
        <taxon>Adineta</taxon>
    </lineage>
</organism>
<dbReference type="Proteomes" id="UP000663852">
    <property type="component" value="Unassembled WGS sequence"/>
</dbReference>
<gene>
    <name evidence="5" type="ORF">EDS130_LOCUS1118</name>
</gene>
<dbReference type="InterPro" id="IPR011047">
    <property type="entry name" value="Quinoprotein_ADH-like_sf"/>
</dbReference>